<feature type="transmembrane region" description="Helical" evidence="7">
    <location>
        <begin position="358"/>
        <end position="381"/>
    </location>
</feature>
<dbReference type="SUPFAM" id="SSF161098">
    <property type="entry name" value="MetI-like"/>
    <property type="match status" value="2"/>
</dbReference>
<gene>
    <name evidence="9" type="ORF">BTR14_19080</name>
</gene>
<feature type="transmembrane region" description="Helical" evidence="7">
    <location>
        <begin position="20"/>
        <end position="41"/>
    </location>
</feature>
<feature type="transmembrane region" description="Helical" evidence="7">
    <location>
        <begin position="483"/>
        <end position="503"/>
    </location>
</feature>
<evidence type="ECO:0000259" key="8">
    <source>
        <dbReference type="PROSITE" id="PS50928"/>
    </source>
</evidence>
<proteinExistence type="inferred from homology"/>
<comment type="caution">
    <text evidence="9">The sequence shown here is derived from an EMBL/GenBank/DDBJ whole genome shotgun (WGS) entry which is preliminary data.</text>
</comment>
<feature type="transmembrane region" description="Helical" evidence="7">
    <location>
        <begin position="155"/>
        <end position="176"/>
    </location>
</feature>
<evidence type="ECO:0000256" key="3">
    <source>
        <dbReference type="ARBA" id="ARBA00022475"/>
    </source>
</evidence>
<comment type="similarity">
    <text evidence="7">Belongs to the binding-protein-dependent transport system permease family.</text>
</comment>
<evidence type="ECO:0000256" key="2">
    <source>
        <dbReference type="ARBA" id="ARBA00022448"/>
    </source>
</evidence>
<feature type="transmembrane region" description="Helical" evidence="7">
    <location>
        <begin position="430"/>
        <end position="450"/>
    </location>
</feature>
<feature type="transmembrane region" description="Helical" evidence="7">
    <location>
        <begin position="402"/>
        <end position="424"/>
    </location>
</feature>
<feature type="transmembrane region" description="Helical" evidence="7">
    <location>
        <begin position="254"/>
        <end position="281"/>
    </location>
</feature>
<feature type="transmembrane region" description="Helical" evidence="7">
    <location>
        <begin position="214"/>
        <end position="234"/>
    </location>
</feature>
<dbReference type="EMBL" id="MSPX01000020">
    <property type="protein sequence ID" value="OQP84480.1"/>
    <property type="molecule type" value="Genomic_DNA"/>
</dbReference>
<feature type="transmembrane region" description="Helical" evidence="7">
    <location>
        <begin position="188"/>
        <end position="207"/>
    </location>
</feature>
<keyword evidence="5 7" id="KW-1133">Transmembrane helix</keyword>
<dbReference type="Gene3D" id="1.10.3720.10">
    <property type="entry name" value="MetI-like"/>
    <property type="match status" value="2"/>
</dbReference>
<name>A0ABX3P9X5_9HYPH</name>
<dbReference type="CDD" id="cd06261">
    <property type="entry name" value="TM_PBP2"/>
    <property type="match status" value="1"/>
</dbReference>
<evidence type="ECO:0000256" key="6">
    <source>
        <dbReference type="ARBA" id="ARBA00023136"/>
    </source>
</evidence>
<dbReference type="InterPro" id="IPR035906">
    <property type="entry name" value="MetI-like_sf"/>
</dbReference>
<feature type="transmembrane region" description="Helical" evidence="7">
    <location>
        <begin position="62"/>
        <end position="93"/>
    </location>
</feature>
<keyword evidence="4 7" id="KW-0812">Transmembrane</keyword>
<organism evidence="9 10">
    <name type="scientific">Xaviernesmea rhizosphaerae</name>
    <dbReference type="NCBI Taxonomy" id="1672749"/>
    <lineage>
        <taxon>Bacteria</taxon>
        <taxon>Pseudomonadati</taxon>
        <taxon>Pseudomonadota</taxon>
        <taxon>Alphaproteobacteria</taxon>
        <taxon>Hyphomicrobiales</taxon>
        <taxon>Rhizobiaceae</taxon>
        <taxon>Rhizobium/Agrobacterium group</taxon>
        <taxon>Xaviernesmea</taxon>
    </lineage>
</organism>
<keyword evidence="6 7" id="KW-0472">Membrane</keyword>
<evidence type="ECO:0000256" key="4">
    <source>
        <dbReference type="ARBA" id="ARBA00022692"/>
    </source>
</evidence>
<sequence>MFRNGLTTVFPRAAVALTLGFLLLPITFGLLGTLLPAFGYLPALGGFELGLGPFRDLFATPGLVAAAALSVATGLAASLISVGITLVFVASYAGTPTLSRLQHLLSPLLAVPHAAAAFGFAFLIAPSGFLIRLVAPVFGIDRPPDVLIPHDPMGLAMIAGLVIKETPFLFLVTLAALPQVDLVAARRLAASFGYGRIAGFVYLLWPALYRQIRFAVYAVIAYSSSVVDVALILGPNLPGTLATRLVQWMNDPDLSARFLASAGAVLQLGVTLVALISWFVLERLASSALKTVRDKGWRLVADRFVRRVSILLVGLIGTIVFAGLAILAIWSLAGLWQFPDILPQSFTLRSWMNAWPRIGDPLVTTLLTGLASALLAILLTIGCLERELQTGRSVDEKALLMLYLPLIVPQITFVFGLQLLFIGSRSEHRLTALVLVHLVFVLPYVFLSLADPWRSLDRRYETIATALGRSRLSVLISIRLPMLIRPILTAMAVGFVVSVGQYLPTVLIGEGRLSTITTEAVALASGNNRRVIGVYALLQTILPFLAFALAALIPAALHRNRREMKV</sequence>
<evidence type="ECO:0000313" key="10">
    <source>
        <dbReference type="Proteomes" id="UP000192652"/>
    </source>
</evidence>
<feature type="transmembrane region" description="Helical" evidence="7">
    <location>
        <begin position="532"/>
        <end position="557"/>
    </location>
</feature>
<accession>A0ABX3P9X5</accession>
<evidence type="ECO:0000256" key="7">
    <source>
        <dbReference type="RuleBase" id="RU363032"/>
    </source>
</evidence>
<comment type="subcellular location">
    <subcellularLocation>
        <location evidence="1 7">Cell membrane</location>
        <topology evidence="1 7">Multi-pass membrane protein</topology>
    </subcellularLocation>
</comment>
<feature type="transmembrane region" description="Helical" evidence="7">
    <location>
        <begin position="113"/>
        <end position="135"/>
    </location>
</feature>
<feature type="domain" description="ABC transmembrane type-1" evidence="8">
    <location>
        <begin position="362"/>
        <end position="553"/>
    </location>
</feature>
<keyword evidence="3" id="KW-1003">Cell membrane</keyword>
<dbReference type="Pfam" id="PF00528">
    <property type="entry name" value="BPD_transp_1"/>
    <property type="match status" value="1"/>
</dbReference>
<dbReference type="Proteomes" id="UP000192652">
    <property type="component" value="Unassembled WGS sequence"/>
</dbReference>
<keyword evidence="2 7" id="KW-0813">Transport</keyword>
<reference evidence="9 10" key="1">
    <citation type="journal article" date="2017" name="Antonie Van Leeuwenhoek">
        <title>Rhizobium rhizosphaerae sp. nov., a novel species isolated from rice rhizosphere.</title>
        <authorList>
            <person name="Zhao J.J."/>
            <person name="Zhang J."/>
            <person name="Zhang R.J."/>
            <person name="Zhang C.W."/>
            <person name="Yin H.Q."/>
            <person name="Zhang X.X."/>
        </authorList>
    </citation>
    <scope>NUCLEOTIDE SEQUENCE [LARGE SCALE GENOMIC DNA]</scope>
    <source>
        <strain evidence="9 10">RD15</strain>
    </source>
</reference>
<dbReference type="PROSITE" id="PS50928">
    <property type="entry name" value="ABC_TM1"/>
    <property type="match status" value="2"/>
</dbReference>
<dbReference type="PANTHER" id="PTHR30183:SF6">
    <property type="entry name" value="INNER MEMBRANE ABC TRANSPORTER PERMEASE PROTEIN YNJC"/>
    <property type="match status" value="1"/>
</dbReference>
<feature type="domain" description="ABC transmembrane type-1" evidence="8">
    <location>
        <begin position="63"/>
        <end position="277"/>
    </location>
</feature>
<protein>
    <submittedName>
        <fullName evidence="9">ABC transporter permease</fullName>
    </submittedName>
</protein>
<feature type="transmembrane region" description="Helical" evidence="7">
    <location>
        <begin position="308"/>
        <end position="338"/>
    </location>
</feature>
<keyword evidence="10" id="KW-1185">Reference proteome</keyword>
<evidence type="ECO:0000313" key="9">
    <source>
        <dbReference type="EMBL" id="OQP84480.1"/>
    </source>
</evidence>
<dbReference type="PANTHER" id="PTHR30183">
    <property type="entry name" value="MOLYBDENUM TRANSPORT SYSTEM PERMEASE PROTEIN MODB"/>
    <property type="match status" value="1"/>
</dbReference>
<evidence type="ECO:0000256" key="5">
    <source>
        <dbReference type="ARBA" id="ARBA00022989"/>
    </source>
</evidence>
<evidence type="ECO:0000256" key="1">
    <source>
        <dbReference type="ARBA" id="ARBA00004651"/>
    </source>
</evidence>
<dbReference type="InterPro" id="IPR000515">
    <property type="entry name" value="MetI-like"/>
</dbReference>